<evidence type="ECO:0000313" key="9">
    <source>
        <dbReference type="EMBL" id="EPR36164.1"/>
    </source>
</evidence>
<keyword evidence="4 9" id="KW-0808">Transferase</keyword>
<dbReference type="CDD" id="cd21153">
    <property type="entry name" value="PUA_RlmI"/>
    <property type="match status" value="1"/>
</dbReference>
<dbReference type="EMBL" id="ATHI01000001">
    <property type="protein sequence ID" value="EPR36164.1"/>
    <property type="molecule type" value="Genomic_DNA"/>
</dbReference>
<evidence type="ECO:0000313" key="10">
    <source>
        <dbReference type="Proteomes" id="UP000014975"/>
    </source>
</evidence>
<comment type="subcellular location">
    <subcellularLocation>
        <location evidence="1">Cytoplasm</location>
    </subcellularLocation>
</comment>
<dbReference type="Pfam" id="PF10672">
    <property type="entry name" value="Methyltrans_SAM"/>
    <property type="match status" value="1"/>
</dbReference>
<dbReference type="Gene3D" id="2.30.130.10">
    <property type="entry name" value="PUA domain"/>
    <property type="match status" value="1"/>
</dbReference>
<dbReference type="PANTHER" id="PTHR42873">
    <property type="entry name" value="RIBOSOMAL RNA LARGE SUBUNIT METHYLTRANSFERASE"/>
    <property type="match status" value="1"/>
</dbReference>
<dbReference type="GO" id="GO:0005737">
    <property type="term" value="C:cytoplasm"/>
    <property type="evidence" value="ECO:0007669"/>
    <property type="project" value="UniProtKB-SubCell"/>
</dbReference>
<keyword evidence="10" id="KW-1185">Reference proteome</keyword>
<dbReference type="GO" id="GO:0003723">
    <property type="term" value="F:RNA binding"/>
    <property type="evidence" value="ECO:0007669"/>
    <property type="project" value="InterPro"/>
</dbReference>
<dbReference type="PROSITE" id="PS50890">
    <property type="entry name" value="PUA"/>
    <property type="match status" value="1"/>
</dbReference>
<dbReference type="CDD" id="cd11572">
    <property type="entry name" value="RlmI_M_like"/>
    <property type="match status" value="1"/>
</dbReference>
<dbReference type="InterPro" id="IPR029063">
    <property type="entry name" value="SAM-dependent_MTases_sf"/>
</dbReference>
<comment type="similarity">
    <text evidence="6">Belongs to the methyltransferase superfamily. RlmI family.</text>
</comment>
<evidence type="ECO:0000259" key="7">
    <source>
        <dbReference type="Pfam" id="PF10672"/>
    </source>
</evidence>
<dbReference type="STRING" id="1121439.dsat_1692"/>
<dbReference type="Gene3D" id="3.40.50.150">
    <property type="entry name" value="Vaccinia Virus protein VP39"/>
    <property type="match status" value="1"/>
</dbReference>
<comment type="caution">
    <text evidence="9">The sequence shown here is derived from an EMBL/GenBank/DDBJ whole genome shotgun (WGS) entry which is preliminary data.</text>
</comment>
<proteinExistence type="inferred from homology"/>
<reference evidence="9 10" key="1">
    <citation type="journal article" date="2013" name="Genome Announc.">
        <title>Draft genome sequences for three mercury-methylating, sulfate-reducing bacteria.</title>
        <authorList>
            <person name="Brown S.D."/>
            <person name="Hurt R.A.Jr."/>
            <person name="Gilmour C.C."/>
            <person name="Elias D.A."/>
        </authorList>
    </citation>
    <scope>NUCLEOTIDE SEQUENCE [LARGE SCALE GENOMIC DNA]</scope>
    <source>
        <strain evidence="9 10">DSM 16529</strain>
    </source>
</reference>
<dbReference type="InterPro" id="IPR019614">
    <property type="entry name" value="SAM-dep_methyl-trfase"/>
</dbReference>
<dbReference type="PATRIC" id="fig|1121439.3.peg.75"/>
<dbReference type="PANTHER" id="PTHR42873:SF1">
    <property type="entry name" value="S-ADENOSYLMETHIONINE-DEPENDENT METHYLTRANSFERASE DOMAIN-CONTAINING PROTEIN"/>
    <property type="match status" value="1"/>
</dbReference>
<dbReference type="InterPro" id="IPR015947">
    <property type="entry name" value="PUA-like_sf"/>
</dbReference>
<dbReference type="InterPro" id="IPR041532">
    <property type="entry name" value="RlmI-like_PUA"/>
</dbReference>
<dbReference type="GO" id="GO:0008168">
    <property type="term" value="F:methyltransferase activity"/>
    <property type="evidence" value="ECO:0007669"/>
    <property type="project" value="UniProtKB-KW"/>
</dbReference>
<organism evidence="9 10">
    <name type="scientific">Alkalidesulfovibrio alkalitolerans DSM 16529</name>
    <dbReference type="NCBI Taxonomy" id="1121439"/>
    <lineage>
        <taxon>Bacteria</taxon>
        <taxon>Pseudomonadati</taxon>
        <taxon>Thermodesulfobacteriota</taxon>
        <taxon>Desulfovibrionia</taxon>
        <taxon>Desulfovibrionales</taxon>
        <taxon>Desulfovibrionaceae</taxon>
        <taxon>Alkalidesulfovibrio</taxon>
    </lineage>
</organism>
<dbReference type="SUPFAM" id="SSF53335">
    <property type="entry name" value="S-adenosyl-L-methionine-dependent methyltransferases"/>
    <property type="match status" value="1"/>
</dbReference>
<keyword evidence="2" id="KW-0963">Cytoplasm</keyword>
<dbReference type="Proteomes" id="UP000014975">
    <property type="component" value="Unassembled WGS sequence"/>
</dbReference>
<keyword evidence="3 9" id="KW-0489">Methyltransferase</keyword>
<dbReference type="InterPro" id="IPR036974">
    <property type="entry name" value="PUA_sf"/>
</dbReference>
<evidence type="ECO:0000256" key="3">
    <source>
        <dbReference type="ARBA" id="ARBA00022603"/>
    </source>
</evidence>
<evidence type="ECO:0000256" key="5">
    <source>
        <dbReference type="ARBA" id="ARBA00022691"/>
    </source>
</evidence>
<name>S7UQ37_9BACT</name>
<evidence type="ECO:0000256" key="6">
    <source>
        <dbReference type="ARBA" id="ARBA00038091"/>
    </source>
</evidence>
<dbReference type="SUPFAM" id="SSF88697">
    <property type="entry name" value="PUA domain-like"/>
    <property type="match status" value="1"/>
</dbReference>
<dbReference type="CDD" id="cd02440">
    <property type="entry name" value="AdoMet_MTases"/>
    <property type="match status" value="1"/>
</dbReference>
<dbReference type="eggNOG" id="COG1092">
    <property type="taxonomic scope" value="Bacteria"/>
</dbReference>
<accession>S7UQ37</accession>
<gene>
    <name evidence="9" type="ORF">dsat_1692</name>
</gene>
<feature type="domain" description="S-adenosylmethionine-dependent methyltransferase" evidence="7">
    <location>
        <begin position="183"/>
        <end position="388"/>
    </location>
</feature>
<dbReference type="AlphaFoldDB" id="S7UQ37"/>
<dbReference type="GO" id="GO:0032259">
    <property type="term" value="P:methylation"/>
    <property type="evidence" value="ECO:0007669"/>
    <property type="project" value="UniProtKB-KW"/>
</dbReference>
<dbReference type="Pfam" id="PF17785">
    <property type="entry name" value="PUA_3"/>
    <property type="match status" value="1"/>
</dbReference>
<feature type="domain" description="RlmI-like PUA" evidence="8">
    <location>
        <begin position="13"/>
        <end position="79"/>
    </location>
</feature>
<evidence type="ECO:0000256" key="2">
    <source>
        <dbReference type="ARBA" id="ARBA00022490"/>
    </source>
</evidence>
<dbReference type="OrthoDB" id="9805492at2"/>
<evidence type="ECO:0000259" key="8">
    <source>
        <dbReference type="Pfam" id="PF17785"/>
    </source>
</evidence>
<keyword evidence="5" id="KW-0949">S-adenosyl-L-methionine</keyword>
<protein>
    <submittedName>
        <fullName evidence="9">S-adenosylmethionine-dependent methyltransferase</fullName>
    </submittedName>
</protein>
<evidence type="ECO:0000256" key="1">
    <source>
        <dbReference type="ARBA" id="ARBA00004496"/>
    </source>
</evidence>
<sequence>MTQNEDRIAAKVVTLKKGEERRIKTGHLWVFSNEIDTRKSPLRDFAPGEPVRVEDSRGQFTANGFINPASLISVRVVSRRPTEFLGRKLLFDRLKTALELRERLFSAPYYRLCFAEADFLPGLVVDRYGDVLVVQITTAGMERERLAVVETLCELLDPGAILFKNDASGRSYEGLPEYVEPAFGTPPDVVEVEENGLRFTAPLAAGQKTGWFFDQRLNRARFAARAKGARVLDLFSYVGSFGVNAARAGAEEVLCVDASSLALEHARANAAGNGVEKRLSTAEGDVFEALDALKAEGRRFDLICLDPPAFIKHRKDAAKGEQAYVKANREAMKLLDDGGMLLTCSCSQHMDAESLKRAVLRAANMRRASVQIVEQLHQGPDHPVHPAMPETNYLKAFLCRLLR</sequence>
<dbReference type="Gene3D" id="3.30.750.80">
    <property type="entry name" value="RNA methyltransferase domain (HRMD) like"/>
    <property type="match status" value="1"/>
</dbReference>
<dbReference type="RefSeq" id="WP_020885578.1">
    <property type="nucleotide sequence ID" value="NZ_ATHI01000001.1"/>
</dbReference>
<evidence type="ECO:0000256" key="4">
    <source>
        <dbReference type="ARBA" id="ARBA00022679"/>
    </source>
</evidence>